<reference evidence="1" key="2">
    <citation type="submission" date="2016-06" db="EMBL/GenBank/DDBJ databases">
        <title>The genome of a short-lived fish provides insights into sex chromosome evolution and the genetic control of aging.</title>
        <authorList>
            <person name="Reichwald K."/>
            <person name="Felder M."/>
            <person name="Petzold A."/>
            <person name="Koch P."/>
            <person name="Groth M."/>
            <person name="Platzer M."/>
        </authorList>
    </citation>
    <scope>NUCLEOTIDE SEQUENCE</scope>
    <source>
        <tissue evidence="1">Brain</tissue>
    </source>
</reference>
<name>A0A1A8BX12_NOTKA</name>
<organism evidence="1">
    <name type="scientific">Nothobranchius kadleci</name>
    <name type="common">African annual killifish</name>
    <dbReference type="NCBI Taxonomy" id="1051664"/>
    <lineage>
        <taxon>Eukaryota</taxon>
        <taxon>Metazoa</taxon>
        <taxon>Chordata</taxon>
        <taxon>Craniata</taxon>
        <taxon>Vertebrata</taxon>
        <taxon>Euteleostomi</taxon>
        <taxon>Actinopterygii</taxon>
        <taxon>Neopterygii</taxon>
        <taxon>Teleostei</taxon>
        <taxon>Neoteleostei</taxon>
        <taxon>Acanthomorphata</taxon>
        <taxon>Ovalentaria</taxon>
        <taxon>Atherinomorphae</taxon>
        <taxon>Cyprinodontiformes</taxon>
        <taxon>Nothobranchiidae</taxon>
        <taxon>Nothobranchius</taxon>
    </lineage>
</organism>
<protein>
    <submittedName>
        <fullName evidence="1">Uncharacterized protein</fullName>
    </submittedName>
</protein>
<accession>A0A1A8BX12</accession>
<sequence>RPLIEMQEVGKRETESRDAAEDWLRQSMFCSFLHNFLLLRFLCHIFSLTGSKFNFFMNRICFHAL</sequence>
<feature type="non-terminal residue" evidence="1">
    <location>
        <position position="65"/>
    </location>
</feature>
<gene>
    <name evidence="1" type="primary">Nfu_g_1_019131</name>
</gene>
<dbReference type="EMBL" id="HADZ01008281">
    <property type="protein sequence ID" value="SBP72222.1"/>
    <property type="molecule type" value="Transcribed_RNA"/>
</dbReference>
<evidence type="ECO:0000313" key="1">
    <source>
        <dbReference type="EMBL" id="SBP72222.1"/>
    </source>
</evidence>
<reference evidence="1" key="1">
    <citation type="submission" date="2016-05" db="EMBL/GenBank/DDBJ databases">
        <authorList>
            <person name="Lavstsen T."/>
            <person name="Jespersen J.S."/>
        </authorList>
    </citation>
    <scope>NUCLEOTIDE SEQUENCE</scope>
    <source>
        <tissue evidence="1">Brain</tissue>
    </source>
</reference>
<dbReference type="AlphaFoldDB" id="A0A1A8BX12"/>
<proteinExistence type="predicted"/>
<feature type="non-terminal residue" evidence="1">
    <location>
        <position position="1"/>
    </location>
</feature>